<geneLocation type="plasmid" evidence="3 4">
    <name>pSID</name>
</geneLocation>
<sequence length="265" mass="29018">MTYQGIDGHTTTVPFERDHTQRAEAVVLDAFEHFYALAEQSIIRPALYIDHSGVRAETRRCAASFPAVVLTASPLGCLSELFHAAGRALPEVPKSSKNHDPTRSGKRESILQVATDASKRRGRAGVGISAVDAAGRVYVDYLPEVESINLGECLAIEMAVRRHTGQLEILTDSLHVATYLQSNDPDVPRWLISSHAGRVRALREKLQRTGSTVRWVRGHDGHPLNEAAHRAAIAVRRNNEFDVSPTVASDMYRRIGGDAVQLVAA</sequence>
<evidence type="ECO:0000313" key="4">
    <source>
        <dbReference type="Proteomes" id="UP000593818"/>
    </source>
</evidence>
<dbReference type="Pfam" id="PF00075">
    <property type="entry name" value="RNase_H"/>
    <property type="match status" value="1"/>
</dbReference>
<dbReference type="AlphaFoldDB" id="A0A7M2XY04"/>
<dbReference type="RefSeq" id="WP_193904218.1">
    <property type="nucleotide sequence ID" value="NZ_CP063453.1"/>
</dbReference>
<feature type="domain" description="RNase H type-1" evidence="2">
    <location>
        <begin position="107"/>
        <end position="237"/>
    </location>
</feature>
<keyword evidence="3" id="KW-0614">Plasmid</keyword>
<dbReference type="GO" id="GO:0004523">
    <property type="term" value="F:RNA-DNA hybrid ribonuclease activity"/>
    <property type="evidence" value="ECO:0007669"/>
    <property type="project" value="InterPro"/>
</dbReference>
<dbReference type="InterPro" id="IPR012337">
    <property type="entry name" value="RNaseH-like_sf"/>
</dbReference>
<reference evidence="3 4" key="1">
    <citation type="submission" date="2020-10" db="EMBL/GenBank/DDBJ databases">
        <title>Whole genome sequence of oil-degrading bacteria Rhodococcus pyridinivorans strain 5Ap.</title>
        <authorList>
            <person name="Akhremchuk A.E."/>
            <person name="Valentovich L.N."/>
            <person name="Charniauskaya M.I."/>
            <person name="Bukliarevich H.A."/>
            <person name="Titok M.A."/>
        </authorList>
    </citation>
    <scope>NUCLEOTIDE SEQUENCE [LARGE SCALE GENOMIC DNA]</scope>
    <source>
        <strain evidence="3 4">5Ap</strain>
        <plasmid evidence="3 4">pSID</plasmid>
    </source>
</reference>
<evidence type="ECO:0000313" key="3">
    <source>
        <dbReference type="EMBL" id="QOW01951.1"/>
    </source>
</evidence>
<evidence type="ECO:0000256" key="1">
    <source>
        <dbReference type="SAM" id="MobiDB-lite"/>
    </source>
</evidence>
<proteinExistence type="predicted"/>
<dbReference type="GO" id="GO:0003676">
    <property type="term" value="F:nucleic acid binding"/>
    <property type="evidence" value="ECO:0007669"/>
    <property type="project" value="InterPro"/>
</dbReference>
<dbReference type="InterPro" id="IPR002156">
    <property type="entry name" value="RNaseH_domain"/>
</dbReference>
<feature type="region of interest" description="Disordered" evidence="1">
    <location>
        <begin position="91"/>
        <end position="116"/>
    </location>
</feature>
<dbReference type="InterPro" id="IPR036397">
    <property type="entry name" value="RNaseH_sf"/>
</dbReference>
<dbReference type="PROSITE" id="PS50879">
    <property type="entry name" value="RNASE_H_1"/>
    <property type="match status" value="1"/>
</dbReference>
<keyword evidence="4" id="KW-1185">Reference proteome</keyword>
<gene>
    <name evidence="3" type="ORF">INP59_26625</name>
</gene>
<dbReference type="EMBL" id="CP063453">
    <property type="protein sequence ID" value="QOW01951.1"/>
    <property type="molecule type" value="Genomic_DNA"/>
</dbReference>
<organism evidence="3 4">
    <name type="scientific">Rhodococcus pyridinivorans</name>
    <dbReference type="NCBI Taxonomy" id="103816"/>
    <lineage>
        <taxon>Bacteria</taxon>
        <taxon>Bacillati</taxon>
        <taxon>Actinomycetota</taxon>
        <taxon>Actinomycetes</taxon>
        <taxon>Mycobacteriales</taxon>
        <taxon>Nocardiaceae</taxon>
        <taxon>Rhodococcus</taxon>
    </lineage>
</organism>
<name>A0A7M2XY04_9NOCA</name>
<dbReference type="SUPFAM" id="SSF53098">
    <property type="entry name" value="Ribonuclease H-like"/>
    <property type="match status" value="1"/>
</dbReference>
<accession>A0A7M2XY04</accession>
<dbReference type="Gene3D" id="3.30.420.10">
    <property type="entry name" value="Ribonuclease H-like superfamily/Ribonuclease H"/>
    <property type="match status" value="1"/>
</dbReference>
<protein>
    <recommendedName>
        <fullName evidence="2">RNase H type-1 domain-containing protein</fullName>
    </recommendedName>
</protein>
<feature type="compositionally biased region" description="Basic and acidic residues" evidence="1">
    <location>
        <begin position="97"/>
        <end position="109"/>
    </location>
</feature>
<evidence type="ECO:0000259" key="2">
    <source>
        <dbReference type="PROSITE" id="PS50879"/>
    </source>
</evidence>
<dbReference type="Proteomes" id="UP000593818">
    <property type="component" value="Plasmid pSID"/>
</dbReference>